<keyword evidence="1" id="KW-0175">Coiled coil</keyword>
<protein>
    <submittedName>
        <fullName evidence="2">Uncharacterized protein</fullName>
    </submittedName>
</protein>
<dbReference type="STRING" id="1212491.LFA_0254"/>
<sequence length="275" mass="31793">MKTNYLSAKNNSKAVNDIKEAIQNILTLDEEAISLYCPKVFNKLDKVHKNSIFETLTEQDFLDIINELKQSLPKISADIEKIKKKLEPLEQRTLDDQGLRIMEKMQVNSARMHSIQDQLKTPMPEKPGAWSRFIADKNPGFLKSIFLFFVPQTAIENAQKACDNYDKEAINRWNLTVERRALNSENEKLKTSYHASEKQIEQRDAMQQNLQELSGGQLILQQATQQLEEHFNNLVPKADAARAEQQLDLKELEELEELMQELEGLDDELQFSMEL</sequence>
<dbReference type="AlphaFoldDB" id="A0A098FZR9"/>
<dbReference type="HOGENOM" id="CLU_1011177_0_0_6"/>
<accession>A0A098FZR9</accession>
<dbReference type="EMBL" id="LN614827">
    <property type="protein sequence ID" value="CEG55728.1"/>
    <property type="molecule type" value="Genomic_DNA"/>
</dbReference>
<dbReference type="Proteomes" id="UP000032430">
    <property type="component" value="Chromosome I"/>
</dbReference>
<keyword evidence="3" id="KW-1185">Reference proteome</keyword>
<evidence type="ECO:0000313" key="2">
    <source>
        <dbReference type="EMBL" id="CEG55728.1"/>
    </source>
</evidence>
<organism evidence="2 3">
    <name type="scientific">Legionella fallonii LLAP-10</name>
    <dbReference type="NCBI Taxonomy" id="1212491"/>
    <lineage>
        <taxon>Bacteria</taxon>
        <taxon>Pseudomonadati</taxon>
        <taxon>Pseudomonadota</taxon>
        <taxon>Gammaproteobacteria</taxon>
        <taxon>Legionellales</taxon>
        <taxon>Legionellaceae</taxon>
        <taxon>Legionella</taxon>
    </lineage>
</organism>
<dbReference type="KEGG" id="lfa:LFA_0254"/>
<name>A0A098FZR9_9GAMM</name>
<evidence type="ECO:0000313" key="3">
    <source>
        <dbReference type="Proteomes" id="UP000032430"/>
    </source>
</evidence>
<dbReference type="RefSeq" id="WP_045094555.1">
    <property type="nucleotide sequence ID" value="NZ_LN614827.1"/>
</dbReference>
<feature type="coiled-coil region" evidence="1">
    <location>
        <begin position="238"/>
        <end position="275"/>
    </location>
</feature>
<gene>
    <name evidence="2" type="ORF">LFA_0254</name>
</gene>
<proteinExistence type="predicted"/>
<dbReference type="OrthoDB" id="5653471at2"/>
<reference evidence="3" key="1">
    <citation type="submission" date="2014-09" db="EMBL/GenBank/DDBJ databases">
        <authorList>
            <person name="Gomez-Valero L."/>
        </authorList>
    </citation>
    <scope>NUCLEOTIDE SEQUENCE [LARGE SCALE GENOMIC DNA]</scope>
    <source>
        <strain evidence="3">ATCC700992</strain>
    </source>
</reference>
<evidence type="ECO:0000256" key="1">
    <source>
        <dbReference type="SAM" id="Coils"/>
    </source>
</evidence>